<dbReference type="AlphaFoldDB" id="I5AQI6"/>
<dbReference type="OrthoDB" id="9790530at2"/>
<name>I5AQI6_EUBC6</name>
<keyword evidence="2" id="KW-0540">Nuclease</keyword>
<dbReference type="HOGENOM" id="CLU_047529_0_0_9"/>
<dbReference type="Gene3D" id="3.30.420.10">
    <property type="entry name" value="Ribonuclease H-like superfamily/Ribonuclease H"/>
    <property type="match status" value="1"/>
</dbReference>
<feature type="domain" description="YprB ribonuclease H-like" evidence="1">
    <location>
        <begin position="27"/>
        <end position="223"/>
    </location>
</feature>
<dbReference type="Proteomes" id="UP000005753">
    <property type="component" value="Chromosome"/>
</dbReference>
<keyword evidence="3" id="KW-1185">Reference proteome</keyword>
<sequence length="409" mass="46880">MFTYTEELEEKSIQKIRKYFPDTPPVLFDIETTGLSRRACHIYLIGAIAKTGDTWTLNQWFLDHPFEEKELLMTFAAFLEEVRQNAATETDSIESFNQTTSDPKTACSDCRPVLVTFNGQTFDLPYVREKCSFYQLPDPFDGFSHCDLYRELFPLKKALHFSSMKQKDVEQFLGIKRKDEKTGGELISVYQTYLKNKDRKLYDLLMLHNHDDVTGLADLTDVLAWSRFLTGHSFTVADLSTDLIPAADSSLHGFNGEMDRCVLFTLKPTHPLPAVTEKTVTLASSSNASLTLEENGKTATLCVRTRKDCLKHFYPDYKNYFYLPEEDQAVHKDVAVYVPKDRRIKAKASTCYTKQAGEFLPQPSELIKPAFYTDYKTYPSWFLPTAEWLQDLEALHAYCASVIDALPER</sequence>
<dbReference type="eggNOG" id="COG3359">
    <property type="taxonomic scope" value="Bacteria"/>
</dbReference>
<dbReference type="InterPro" id="IPR012337">
    <property type="entry name" value="RNaseH-like_sf"/>
</dbReference>
<keyword evidence="2" id="KW-0378">Hydrolase</keyword>
<accession>I5AQI6</accession>
<organism evidence="2 3">
    <name type="scientific">Eubacterium cellulosolvens (strain ATCC 43171 / JCM 9499 / 6)</name>
    <name type="common">Cillobacterium cellulosolvens</name>
    <dbReference type="NCBI Taxonomy" id="633697"/>
    <lineage>
        <taxon>Bacteria</taxon>
        <taxon>Bacillati</taxon>
        <taxon>Bacillota</taxon>
        <taxon>Clostridia</taxon>
        <taxon>Eubacteriales</taxon>
        <taxon>Eubacteriaceae</taxon>
        <taxon>Eubacterium</taxon>
    </lineage>
</organism>
<dbReference type="PANTHER" id="PTHR38462:SF1">
    <property type="entry name" value="YPRB RIBONUCLEASE H-LIKE DOMAIN-CONTAINING PROTEIN"/>
    <property type="match status" value="1"/>
</dbReference>
<dbReference type="PANTHER" id="PTHR38462">
    <property type="entry name" value="EXONUCLEASE-LIKE PROTEIN"/>
    <property type="match status" value="1"/>
</dbReference>
<dbReference type="SUPFAM" id="SSF53098">
    <property type="entry name" value="Ribonuclease H-like"/>
    <property type="match status" value="1"/>
</dbReference>
<dbReference type="InterPro" id="IPR036397">
    <property type="entry name" value="RNaseH_sf"/>
</dbReference>
<protein>
    <submittedName>
        <fullName evidence="2">Putative exonuclease</fullName>
    </submittedName>
</protein>
<proteinExistence type="predicted"/>
<gene>
    <name evidence="2" type="ORF">EubceDRAFT1_0199</name>
</gene>
<dbReference type="STRING" id="633697.EubceDRAFT1_0199"/>
<dbReference type="GO" id="GO:0004527">
    <property type="term" value="F:exonuclease activity"/>
    <property type="evidence" value="ECO:0007669"/>
    <property type="project" value="UniProtKB-KW"/>
</dbReference>
<reference evidence="2 3" key="2">
    <citation type="submission" date="2012-02" db="EMBL/GenBank/DDBJ databases">
        <title>Improved High-Quality Draft sequence of Eubacterium cellulosolvens 6.</title>
        <authorList>
            <consortium name="US DOE Joint Genome Institute"/>
            <person name="Lucas S."/>
            <person name="Han J."/>
            <person name="Lapidus A."/>
            <person name="Cheng J.-F."/>
            <person name="Goodwin L."/>
            <person name="Pitluck S."/>
            <person name="Peters L."/>
            <person name="Mikhailova N."/>
            <person name="Gu W."/>
            <person name="Detter J.C."/>
            <person name="Han C."/>
            <person name="Tapia R."/>
            <person name="Land M."/>
            <person name="Hauser L."/>
            <person name="Kyrpides N."/>
            <person name="Ivanova N."/>
            <person name="Pagani I."/>
            <person name="Johnson E."/>
            <person name="Mukhopadhyay B."/>
            <person name="Anderson I."/>
            <person name="Woyke T."/>
        </authorList>
    </citation>
    <scope>NUCLEOTIDE SEQUENCE [LARGE SCALE GENOMIC DNA]</scope>
    <source>
        <strain evidence="2 3">6</strain>
    </source>
</reference>
<dbReference type="InterPro" id="IPR038720">
    <property type="entry name" value="YprB_RNase_H-like_dom"/>
</dbReference>
<evidence type="ECO:0000313" key="3">
    <source>
        <dbReference type="Proteomes" id="UP000005753"/>
    </source>
</evidence>
<reference evidence="2 3" key="1">
    <citation type="submission" date="2010-08" db="EMBL/GenBank/DDBJ databases">
        <authorList>
            <consortium name="US DOE Joint Genome Institute (JGI-PGF)"/>
            <person name="Lucas S."/>
            <person name="Copeland A."/>
            <person name="Lapidus A."/>
            <person name="Cheng J.-F."/>
            <person name="Bruce D."/>
            <person name="Goodwin L."/>
            <person name="Pitluck S."/>
            <person name="Land M.L."/>
            <person name="Hauser L."/>
            <person name="Chang Y.-J."/>
            <person name="Anderson I.J."/>
            <person name="Johnson E."/>
            <person name="Mulhopadhyay B."/>
            <person name="Kyrpides N."/>
            <person name="Woyke T.J."/>
        </authorList>
    </citation>
    <scope>NUCLEOTIDE SEQUENCE [LARGE SCALE GENOMIC DNA]</scope>
    <source>
        <strain evidence="2 3">6</strain>
    </source>
</reference>
<evidence type="ECO:0000313" key="2">
    <source>
        <dbReference type="EMBL" id="EIM56059.1"/>
    </source>
</evidence>
<evidence type="ECO:0000259" key="1">
    <source>
        <dbReference type="Pfam" id="PF13482"/>
    </source>
</evidence>
<dbReference type="GO" id="GO:0003676">
    <property type="term" value="F:nucleic acid binding"/>
    <property type="evidence" value="ECO:0007669"/>
    <property type="project" value="InterPro"/>
</dbReference>
<dbReference type="Pfam" id="PF13482">
    <property type="entry name" value="RNase_H_2"/>
    <property type="match status" value="1"/>
</dbReference>
<keyword evidence="2" id="KW-0269">Exonuclease</keyword>
<dbReference type="EMBL" id="CM001487">
    <property type="protein sequence ID" value="EIM56059.1"/>
    <property type="molecule type" value="Genomic_DNA"/>
</dbReference>